<feature type="compositionally biased region" description="Basic residues" evidence="1">
    <location>
        <begin position="1"/>
        <end position="20"/>
    </location>
</feature>
<feature type="compositionally biased region" description="Polar residues" evidence="1">
    <location>
        <begin position="81"/>
        <end position="93"/>
    </location>
</feature>
<evidence type="ECO:0000313" key="3">
    <source>
        <dbReference type="WBParaSite" id="PSAMB.scaffold3867size16586.g22759.t1"/>
    </source>
</evidence>
<evidence type="ECO:0000256" key="1">
    <source>
        <dbReference type="SAM" id="MobiDB-lite"/>
    </source>
</evidence>
<feature type="compositionally biased region" description="Low complexity" evidence="1">
    <location>
        <begin position="25"/>
        <end position="40"/>
    </location>
</feature>
<sequence length="93" mass="9644">NSRARQKKYQGMKAKQHQRLGHGASGDSSASGDPSCSSPKSPDDSNDDIGMIFPTSVTTSAEEALVTAGDSSSVMYADHSVMSQSDGGSSIFD</sequence>
<dbReference type="Proteomes" id="UP000887566">
    <property type="component" value="Unplaced"/>
</dbReference>
<reference evidence="3" key="1">
    <citation type="submission" date="2022-11" db="UniProtKB">
        <authorList>
            <consortium name="WormBaseParasite"/>
        </authorList>
    </citation>
    <scope>IDENTIFICATION</scope>
</reference>
<dbReference type="WBParaSite" id="PSAMB.scaffold3867size16586.g22759.t1">
    <property type="protein sequence ID" value="PSAMB.scaffold3867size16586.g22759.t1"/>
    <property type="gene ID" value="PSAMB.scaffold3867size16586.g22759"/>
</dbReference>
<organism evidence="2 3">
    <name type="scientific">Plectus sambesii</name>
    <dbReference type="NCBI Taxonomy" id="2011161"/>
    <lineage>
        <taxon>Eukaryota</taxon>
        <taxon>Metazoa</taxon>
        <taxon>Ecdysozoa</taxon>
        <taxon>Nematoda</taxon>
        <taxon>Chromadorea</taxon>
        <taxon>Plectida</taxon>
        <taxon>Plectina</taxon>
        <taxon>Plectoidea</taxon>
        <taxon>Plectidae</taxon>
        <taxon>Plectus</taxon>
    </lineage>
</organism>
<proteinExistence type="predicted"/>
<dbReference type="AlphaFoldDB" id="A0A914WE54"/>
<evidence type="ECO:0000313" key="2">
    <source>
        <dbReference type="Proteomes" id="UP000887566"/>
    </source>
</evidence>
<protein>
    <submittedName>
        <fullName evidence="3">Uncharacterized protein</fullName>
    </submittedName>
</protein>
<keyword evidence="2" id="KW-1185">Reference proteome</keyword>
<name>A0A914WE54_9BILA</name>
<feature type="region of interest" description="Disordered" evidence="1">
    <location>
        <begin position="1"/>
        <end position="56"/>
    </location>
</feature>
<feature type="region of interest" description="Disordered" evidence="1">
    <location>
        <begin position="72"/>
        <end position="93"/>
    </location>
</feature>
<accession>A0A914WE54</accession>